<evidence type="ECO:0000256" key="7">
    <source>
        <dbReference type="RuleBase" id="RU364069"/>
    </source>
</evidence>
<protein>
    <recommendedName>
        <fullName evidence="4 7">dTDP-4-dehydrorhamnose 3,5-epimerase</fullName>
        <ecNumber evidence="3 7">5.1.3.13</ecNumber>
    </recommendedName>
    <alternativeName>
        <fullName evidence="7">Thymidine diphospho-4-keto-rhamnose 3,5-epimerase</fullName>
    </alternativeName>
</protein>
<feature type="active site" description="Proton acceptor" evidence="5">
    <location>
        <position position="62"/>
    </location>
</feature>
<dbReference type="PANTHER" id="PTHR21047">
    <property type="entry name" value="DTDP-6-DEOXY-D-GLUCOSE-3,5 EPIMERASE"/>
    <property type="match status" value="1"/>
</dbReference>
<feature type="active site" description="Proton donor" evidence="5">
    <location>
        <position position="132"/>
    </location>
</feature>
<dbReference type="NCBIfam" id="TIGR01221">
    <property type="entry name" value="rmlC"/>
    <property type="match status" value="1"/>
</dbReference>
<dbReference type="RefSeq" id="WP_091943540.1">
    <property type="nucleotide sequence ID" value="NZ_FOSV01000004.1"/>
</dbReference>
<dbReference type="InterPro" id="IPR011051">
    <property type="entry name" value="RmlC_Cupin_sf"/>
</dbReference>
<evidence type="ECO:0000256" key="4">
    <source>
        <dbReference type="ARBA" id="ARBA00019595"/>
    </source>
</evidence>
<dbReference type="CDD" id="cd00438">
    <property type="entry name" value="cupin_RmlC"/>
    <property type="match status" value="1"/>
</dbReference>
<dbReference type="AlphaFoldDB" id="A0A1I4CBF6"/>
<comment type="function">
    <text evidence="2 7">Catalyzes the epimerization of the C3' and C5'positions of dTDP-6-deoxy-D-xylo-4-hexulose, forming dTDP-6-deoxy-L-lyxo-4-hexulose.</text>
</comment>
<accession>A0A1I4CBF6</accession>
<evidence type="ECO:0000256" key="2">
    <source>
        <dbReference type="ARBA" id="ARBA00001997"/>
    </source>
</evidence>
<dbReference type="EMBL" id="FOSV01000004">
    <property type="protein sequence ID" value="SFK77496.1"/>
    <property type="molecule type" value="Genomic_DNA"/>
</dbReference>
<evidence type="ECO:0000256" key="5">
    <source>
        <dbReference type="PIRSR" id="PIRSR600888-1"/>
    </source>
</evidence>
<comment type="similarity">
    <text evidence="7">Belongs to the dTDP-4-dehydrorhamnose 3,5-epimerase family.</text>
</comment>
<dbReference type="GO" id="GO:0005829">
    <property type="term" value="C:cytosol"/>
    <property type="evidence" value="ECO:0007669"/>
    <property type="project" value="TreeGrafter"/>
</dbReference>
<sequence>MVFESLPLSGLYRITPEPHADERGLFARTFCEDAFARHGLAARFAQSSVSFNARRGTVRGLHFAREPHAETKLVRCTSGAIHDVAVDLRPGSPTYLRSLGVTLSAENRHALYIPAGFAHGFQALSDGAEVLYMIDRPFVAGAADGLRWDDPALDVTWPEPVTVISERDRTYPDWKAR</sequence>
<comment type="pathway">
    <text evidence="7">Carbohydrate biosynthesis; dTDP-L-rhamnose biosynthesis.</text>
</comment>
<comment type="subunit">
    <text evidence="7">Homodimer.</text>
</comment>
<proteinExistence type="inferred from homology"/>
<dbReference type="GO" id="GO:0019305">
    <property type="term" value="P:dTDP-rhamnose biosynthetic process"/>
    <property type="evidence" value="ECO:0007669"/>
    <property type="project" value="UniProtKB-UniRule"/>
</dbReference>
<gene>
    <name evidence="8" type="ORF">SAMN04488125_104108</name>
</gene>
<dbReference type="Proteomes" id="UP000198804">
    <property type="component" value="Unassembled WGS sequence"/>
</dbReference>
<dbReference type="UniPathway" id="UPA00124"/>
<dbReference type="GO" id="GO:0008830">
    <property type="term" value="F:dTDP-4-dehydrorhamnose 3,5-epimerase activity"/>
    <property type="evidence" value="ECO:0007669"/>
    <property type="project" value="UniProtKB-UniRule"/>
</dbReference>
<evidence type="ECO:0000313" key="8">
    <source>
        <dbReference type="EMBL" id="SFK77496.1"/>
    </source>
</evidence>
<name>A0A1I4CBF6_9HYPH</name>
<dbReference type="GO" id="GO:0000271">
    <property type="term" value="P:polysaccharide biosynthetic process"/>
    <property type="evidence" value="ECO:0007669"/>
    <property type="project" value="TreeGrafter"/>
</dbReference>
<keyword evidence="9" id="KW-1185">Reference proteome</keyword>
<dbReference type="SUPFAM" id="SSF51182">
    <property type="entry name" value="RmlC-like cupins"/>
    <property type="match status" value="1"/>
</dbReference>
<dbReference type="PANTHER" id="PTHR21047:SF2">
    <property type="entry name" value="THYMIDINE DIPHOSPHO-4-KETO-RHAMNOSE 3,5-EPIMERASE"/>
    <property type="match status" value="1"/>
</dbReference>
<keyword evidence="7" id="KW-0413">Isomerase</keyword>
<feature type="site" description="Participates in a stacking interaction with the thymidine ring of dTDP-4-oxo-6-deoxyglucose" evidence="6">
    <location>
        <position position="138"/>
    </location>
</feature>
<dbReference type="InterPro" id="IPR014710">
    <property type="entry name" value="RmlC-like_jellyroll"/>
</dbReference>
<dbReference type="EC" id="5.1.3.13" evidence="3 7"/>
<evidence type="ECO:0000256" key="6">
    <source>
        <dbReference type="PIRSR" id="PIRSR600888-3"/>
    </source>
</evidence>
<dbReference type="Pfam" id="PF00908">
    <property type="entry name" value="dTDP_sugar_isom"/>
    <property type="match status" value="1"/>
</dbReference>
<dbReference type="Gene3D" id="2.60.120.10">
    <property type="entry name" value="Jelly Rolls"/>
    <property type="match status" value="1"/>
</dbReference>
<reference evidence="9" key="1">
    <citation type="submission" date="2016-10" db="EMBL/GenBank/DDBJ databases">
        <authorList>
            <person name="Varghese N."/>
            <person name="Submissions S."/>
        </authorList>
    </citation>
    <scope>NUCLEOTIDE SEQUENCE [LARGE SCALE GENOMIC DNA]</scope>
    <source>
        <strain evidence="9">CGMCC 1.6474</strain>
    </source>
</reference>
<dbReference type="InterPro" id="IPR000888">
    <property type="entry name" value="RmlC-like"/>
</dbReference>
<evidence type="ECO:0000256" key="3">
    <source>
        <dbReference type="ARBA" id="ARBA00012098"/>
    </source>
</evidence>
<organism evidence="8 9">
    <name type="scientific">Methylorubrum salsuginis</name>
    <dbReference type="NCBI Taxonomy" id="414703"/>
    <lineage>
        <taxon>Bacteria</taxon>
        <taxon>Pseudomonadati</taxon>
        <taxon>Pseudomonadota</taxon>
        <taxon>Alphaproteobacteria</taxon>
        <taxon>Hyphomicrobiales</taxon>
        <taxon>Methylobacteriaceae</taxon>
        <taxon>Methylorubrum</taxon>
    </lineage>
</organism>
<evidence type="ECO:0000256" key="1">
    <source>
        <dbReference type="ARBA" id="ARBA00001298"/>
    </source>
</evidence>
<comment type="catalytic activity">
    <reaction evidence="1 7">
        <text>dTDP-4-dehydro-6-deoxy-alpha-D-glucose = dTDP-4-dehydro-beta-L-rhamnose</text>
        <dbReference type="Rhea" id="RHEA:16969"/>
        <dbReference type="ChEBI" id="CHEBI:57649"/>
        <dbReference type="ChEBI" id="CHEBI:62830"/>
        <dbReference type="EC" id="5.1.3.13"/>
    </reaction>
</comment>
<dbReference type="OrthoDB" id="9800680at2"/>
<dbReference type="STRING" id="414703.SAMN04488125_104108"/>
<evidence type="ECO:0000313" key="9">
    <source>
        <dbReference type="Proteomes" id="UP000198804"/>
    </source>
</evidence>